<reference evidence="3 4" key="1">
    <citation type="submission" date="2021-03" db="EMBL/GenBank/DDBJ databases">
        <title>Genomic Encyclopedia of Type Strains, Phase IV (KMG-IV): sequencing the most valuable type-strain genomes for metagenomic binning, comparative biology and taxonomic classification.</title>
        <authorList>
            <person name="Goeker M."/>
        </authorList>
    </citation>
    <scope>NUCLEOTIDE SEQUENCE [LARGE SCALE GENOMIC DNA]</scope>
    <source>
        <strain evidence="3 4">DSM 28650</strain>
    </source>
</reference>
<dbReference type="SUPFAM" id="SSF46785">
    <property type="entry name" value="Winged helix' DNA-binding domain"/>
    <property type="match status" value="1"/>
</dbReference>
<feature type="domain" description="Helix-turn-helix type 11" evidence="1">
    <location>
        <begin position="7"/>
        <end position="61"/>
    </location>
</feature>
<feature type="domain" description="WYL" evidence="2">
    <location>
        <begin position="142"/>
        <end position="204"/>
    </location>
</feature>
<dbReference type="PANTHER" id="PTHR34580">
    <property type="match status" value="1"/>
</dbReference>
<dbReference type="Gene3D" id="1.10.10.10">
    <property type="entry name" value="Winged helix-like DNA-binding domain superfamily/Winged helix DNA-binding domain"/>
    <property type="match status" value="1"/>
</dbReference>
<dbReference type="InterPro" id="IPR026881">
    <property type="entry name" value="WYL_dom"/>
</dbReference>
<dbReference type="Pfam" id="PF13280">
    <property type="entry name" value="WYL"/>
    <property type="match status" value="1"/>
</dbReference>
<name>A0ABS4K586_9CLOT</name>
<proteinExistence type="predicted"/>
<dbReference type="InterPro" id="IPR013196">
    <property type="entry name" value="HTH_11"/>
</dbReference>
<dbReference type="Pfam" id="PF08279">
    <property type="entry name" value="HTH_11"/>
    <property type="match status" value="1"/>
</dbReference>
<dbReference type="RefSeq" id="WP_021283457.1">
    <property type="nucleotide sequence ID" value="NZ_JAGGLL010000021.1"/>
</dbReference>
<evidence type="ECO:0000313" key="4">
    <source>
        <dbReference type="Proteomes" id="UP001519308"/>
    </source>
</evidence>
<evidence type="ECO:0000313" key="3">
    <source>
        <dbReference type="EMBL" id="MBP2022943.1"/>
    </source>
</evidence>
<dbReference type="GO" id="GO:0003677">
    <property type="term" value="F:DNA binding"/>
    <property type="evidence" value="ECO:0007669"/>
    <property type="project" value="UniProtKB-KW"/>
</dbReference>
<evidence type="ECO:0000259" key="2">
    <source>
        <dbReference type="Pfam" id="PF13280"/>
    </source>
</evidence>
<comment type="caution">
    <text evidence="3">The sequence shown here is derived from an EMBL/GenBank/DDBJ whole genome shotgun (WGS) entry which is preliminary data.</text>
</comment>
<dbReference type="EMBL" id="JAGGLL010000021">
    <property type="protein sequence ID" value="MBP2022943.1"/>
    <property type="molecule type" value="Genomic_DNA"/>
</dbReference>
<keyword evidence="3" id="KW-0238">DNA-binding</keyword>
<protein>
    <submittedName>
        <fullName evidence="3">DNA-binding transcriptional regulator YafY</fullName>
    </submittedName>
</protein>
<dbReference type="InterPro" id="IPR036388">
    <property type="entry name" value="WH-like_DNA-bd_sf"/>
</dbReference>
<sequence length="313" mass="36656">MSKAQKLFELLQYVNTKKRFTANEVAEEFNISVRTAHRYLTELSDMGVYLYTEQGKDGGYRVLSTRMLPPINFNEDEALAIFFAFQSLKHYKTIPFEIDINSVSRKLYTKLPEDLQSIVDKMESSLMFWNHKREIEAPYIKELLKHSLEKEIINIKYASKNGKKNYRIVPIGIYSNHGFWYVPAYDFGCEDMRHFRVDRILDLEDTNAQYKDLDISLKEYISSYKIINPIRLYVTLTDLGVRECRNNPYLGDSIVMNPNGEGGYIDEIIDYSDLEYTGRFFMQLGNQVKVIEPEEMKEFLCMEAQKVIDNYGG</sequence>
<organism evidence="3 4">
    <name type="scientific">Clostridium punense</name>
    <dbReference type="NCBI Taxonomy" id="1054297"/>
    <lineage>
        <taxon>Bacteria</taxon>
        <taxon>Bacillati</taxon>
        <taxon>Bacillota</taxon>
        <taxon>Clostridia</taxon>
        <taxon>Eubacteriales</taxon>
        <taxon>Clostridiaceae</taxon>
        <taxon>Clostridium</taxon>
    </lineage>
</organism>
<evidence type="ECO:0000259" key="1">
    <source>
        <dbReference type="Pfam" id="PF08279"/>
    </source>
</evidence>
<gene>
    <name evidence="3" type="ORF">J2Z44_002768</name>
</gene>
<dbReference type="InterPro" id="IPR036390">
    <property type="entry name" value="WH_DNA-bd_sf"/>
</dbReference>
<dbReference type="PROSITE" id="PS52050">
    <property type="entry name" value="WYL"/>
    <property type="match status" value="1"/>
</dbReference>
<dbReference type="PANTHER" id="PTHR34580:SF9">
    <property type="entry name" value="SLL5097 PROTEIN"/>
    <property type="match status" value="1"/>
</dbReference>
<dbReference type="Proteomes" id="UP001519308">
    <property type="component" value="Unassembled WGS sequence"/>
</dbReference>
<dbReference type="InterPro" id="IPR051534">
    <property type="entry name" value="CBASS_pafABC_assoc_protein"/>
</dbReference>
<keyword evidence="4" id="KW-1185">Reference proteome</keyword>
<accession>A0ABS4K586</accession>